<keyword evidence="2" id="KW-1185">Reference proteome</keyword>
<dbReference type="EMBL" id="BQNB010016398">
    <property type="protein sequence ID" value="GJT51337.1"/>
    <property type="molecule type" value="Genomic_DNA"/>
</dbReference>
<protein>
    <submittedName>
        <fullName evidence="1">Uncharacterized protein</fullName>
    </submittedName>
</protein>
<gene>
    <name evidence="1" type="ORF">Tco_0977494</name>
</gene>
<evidence type="ECO:0000313" key="1">
    <source>
        <dbReference type="EMBL" id="GJT51337.1"/>
    </source>
</evidence>
<comment type="caution">
    <text evidence="1">The sequence shown here is derived from an EMBL/GenBank/DDBJ whole genome shotgun (WGS) entry which is preliminary data.</text>
</comment>
<organism evidence="1 2">
    <name type="scientific">Tanacetum coccineum</name>
    <dbReference type="NCBI Taxonomy" id="301880"/>
    <lineage>
        <taxon>Eukaryota</taxon>
        <taxon>Viridiplantae</taxon>
        <taxon>Streptophyta</taxon>
        <taxon>Embryophyta</taxon>
        <taxon>Tracheophyta</taxon>
        <taxon>Spermatophyta</taxon>
        <taxon>Magnoliopsida</taxon>
        <taxon>eudicotyledons</taxon>
        <taxon>Gunneridae</taxon>
        <taxon>Pentapetalae</taxon>
        <taxon>asterids</taxon>
        <taxon>campanulids</taxon>
        <taxon>Asterales</taxon>
        <taxon>Asteraceae</taxon>
        <taxon>Asteroideae</taxon>
        <taxon>Anthemideae</taxon>
        <taxon>Anthemidinae</taxon>
        <taxon>Tanacetum</taxon>
    </lineage>
</organism>
<evidence type="ECO:0000313" key="2">
    <source>
        <dbReference type="Proteomes" id="UP001151760"/>
    </source>
</evidence>
<reference evidence="1" key="2">
    <citation type="submission" date="2022-01" db="EMBL/GenBank/DDBJ databases">
        <authorList>
            <person name="Yamashiro T."/>
            <person name="Shiraishi A."/>
            <person name="Satake H."/>
            <person name="Nakayama K."/>
        </authorList>
    </citation>
    <scope>NUCLEOTIDE SEQUENCE</scope>
</reference>
<dbReference type="Proteomes" id="UP001151760">
    <property type="component" value="Unassembled WGS sequence"/>
</dbReference>
<proteinExistence type="predicted"/>
<sequence>MRTVTVIPYRSALKLSLVPSQDSTFTEGGGFLGEEAVRRHFLWKLDLRRSQREHWTTSWSSMRESIINCSPLATPLKGPDIPSFQLPSPFSKMHDPFSKVIPLTLNSITQPANSKRLYRLHRRNLFAIHEHLHSLLKLDNFSVVT</sequence>
<accession>A0ABQ5EKP9</accession>
<reference evidence="1" key="1">
    <citation type="journal article" date="2022" name="Int. J. Mol. Sci.">
        <title>Draft Genome of Tanacetum Coccineum: Genomic Comparison of Closely Related Tanacetum-Family Plants.</title>
        <authorList>
            <person name="Yamashiro T."/>
            <person name="Shiraishi A."/>
            <person name="Nakayama K."/>
            <person name="Satake H."/>
        </authorList>
    </citation>
    <scope>NUCLEOTIDE SEQUENCE</scope>
</reference>
<name>A0ABQ5EKP9_9ASTR</name>